<reference evidence="2 3" key="1">
    <citation type="journal article" name="Sci. Rep.">
        <title>Genome-scale phylogenetic analyses confirm Olpidium as the closest living zoosporic fungus to the non-flagellated, terrestrial fungi.</title>
        <authorList>
            <person name="Chang Y."/>
            <person name="Rochon D."/>
            <person name="Sekimoto S."/>
            <person name="Wang Y."/>
            <person name="Chovatia M."/>
            <person name="Sandor L."/>
            <person name="Salamov A."/>
            <person name="Grigoriev I.V."/>
            <person name="Stajich J.E."/>
            <person name="Spatafora J.W."/>
        </authorList>
    </citation>
    <scope>NUCLEOTIDE SEQUENCE [LARGE SCALE GENOMIC DNA]</scope>
    <source>
        <strain evidence="2">S191</strain>
    </source>
</reference>
<dbReference type="Proteomes" id="UP000673691">
    <property type="component" value="Unassembled WGS sequence"/>
</dbReference>
<accession>A0A8H7ZX56</accession>
<keyword evidence="1" id="KW-0472">Membrane</keyword>
<keyword evidence="3" id="KW-1185">Reference proteome</keyword>
<organism evidence="2 3">
    <name type="scientific">Olpidium bornovanus</name>
    <dbReference type="NCBI Taxonomy" id="278681"/>
    <lineage>
        <taxon>Eukaryota</taxon>
        <taxon>Fungi</taxon>
        <taxon>Fungi incertae sedis</taxon>
        <taxon>Olpidiomycota</taxon>
        <taxon>Olpidiomycotina</taxon>
        <taxon>Olpidiomycetes</taxon>
        <taxon>Olpidiales</taxon>
        <taxon>Olpidiaceae</taxon>
        <taxon>Olpidium</taxon>
    </lineage>
</organism>
<evidence type="ECO:0000313" key="3">
    <source>
        <dbReference type="Proteomes" id="UP000673691"/>
    </source>
</evidence>
<proteinExistence type="predicted"/>
<name>A0A8H7ZX56_9FUNG</name>
<sequence>MCFLINFLIFPFFCFVFYFSFFFVRFFLPFKFTKNGDGQPLQRNRCGLPIQITHGWGGKNAGNKAGRESGGGNRKTALIKKNHRRVGFGEISMF</sequence>
<protein>
    <submittedName>
        <fullName evidence="2">Uncharacterized protein</fullName>
    </submittedName>
</protein>
<gene>
    <name evidence="2" type="ORF">BJ554DRAFT_7014</name>
</gene>
<feature type="transmembrane region" description="Helical" evidence="1">
    <location>
        <begin position="6"/>
        <end position="28"/>
    </location>
</feature>
<keyword evidence="1" id="KW-0812">Transmembrane</keyword>
<evidence type="ECO:0000313" key="2">
    <source>
        <dbReference type="EMBL" id="KAG5460887.1"/>
    </source>
</evidence>
<comment type="caution">
    <text evidence="2">The sequence shown here is derived from an EMBL/GenBank/DDBJ whole genome shotgun (WGS) entry which is preliminary data.</text>
</comment>
<evidence type="ECO:0000256" key="1">
    <source>
        <dbReference type="SAM" id="Phobius"/>
    </source>
</evidence>
<keyword evidence="1" id="KW-1133">Transmembrane helix</keyword>
<dbReference type="EMBL" id="JAEFCI010004537">
    <property type="protein sequence ID" value="KAG5460887.1"/>
    <property type="molecule type" value="Genomic_DNA"/>
</dbReference>
<dbReference type="AlphaFoldDB" id="A0A8H7ZX56"/>